<dbReference type="Pfam" id="PF09728">
    <property type="entry name" value="Taxilin"/>
    <property type="match status" value="1"/>
</dbReference>
<feature type="compositionally biased region" description="Basic and acidic residues" evidence="3">
    <location>
        <begin position="164"/>
        <end position="179"/>
    </location>
</feature>
<dbReference type="EMBL" id="JANIIK010000042">
    <property type="protein sequence ID" value="KAJ3606864.1"/>
    <property type="molecule type" value="Genomic_DNA"/>
</dbReference>
<feature type="region of interest" description="Disordered" evidence="3">
    <location>
        <begin position="142"/>
        <end position="224"/>
    </location>
</feature>
<feature type="non-terminal residue" evidence="4">
    <location>
        <position position="1"/>
    </location>
</feature>
<keyword evidence="2" id="KW-0175">Coiled coil</keyword>
<proteinExistence type="inferred from homology"/>
<name>A0A9Q0IQ75_9TELE</name>
<organism evidence="4 5">
    <name type="scientific">Muraenolepis orangiensis</name>
    <name type="common">Patagonian moray cod</name>
    <dbReference type="NCBI Taxonomy" id="630683"/>
    <lineage>
        <taxon>Eukaryota</taxon>
        <taxon>Metazoa</taxon>
        <taxon>Chordata</taxon>
        <taxon>Craniata</taxon>
        <taxon>Vertebrata</taxon>
        <taxon>Euteleostomi</taxon>
        <taxon>Actinopterygii</taxon>
        <taxon>Neopterygii</taxon>
        <taxon>Teleostei</taxon>
        <taxon>Neoteleostei</taxon>
        <taxon>Acanthomorphata</taxon>
        <taxon>Zeiogadaria</taxon>
        <taxon>Gadariae</taxon>
        <taxon>Gadiformes</taxon>
        <taxon>Muraenolepidoidei</taxon>
        <taxon>Muraenolepididae</taxon>
        <taxon>Muraenolepis</taxon>
    </lineage>
</organism>
<dbReference type="PANTHER" id="PTHR16127:SF10">
    <property type="entry name" value="BETA-TAXILIN"/>
    <property type="match status" value="1"/>
</dbReference>
<evidence type="ECO:0000313" key="4">
    <source>
        <dbReference type="EMBL" id="KAJ3606864.1"/>
    </source>
</evidence>
<evidence type="ECO:0000256" key="1">
    <source>
        <dbReference type="ARBA" id="ARBA00009550"/>
    </source>
</evidence>
<dbReference type="InterPro" id="IPR026183">
    <property type="entry name" value="Taxilin_fam"/>
</dbReference>
<feature type="compositionally biased region" description="Basic and acidic residues" evidence="3">
    <location>
        <begin position="142"/>
        <end position="152"/>
    </location>
</feature>
<dbReference type="GO" id="GO:0019905">
    <property type="term" value="F:syntaxin binding"/>
    <property type="evidence" value="ECO:0007669"/>
    <property type="project" value="InterPro"/>
</dbReference>
<dbReference type="Proteomes" id="UP001148018">
    <property type="component" value="Unassembled WGS sequence"/>
</dbReference>
<sequence length="224" mass="25643">MQTQLTLYSQKFDEFQTTLSKSNDIYVSFKQEMDKMTKKMKKLEKESDVWKDRFESCNKALSDMVTERAEKGKEFELFVLKISKLETLCRSLQEERKVLYDKIKDGAAEPPPRPALTEPELQELQKLQESDPVLTEDMARLRAEQEKSEKELMASVFGRVNTDLPEKPADKKVAHKEPVKPVQQESVGPEEVVPAKKPEEPSNEARPTADQSEVAPVKSEPEAE</sequence>
<feature type="coiled-coil region" evidence="2">
    <location>
        <begin position="26"/>
        <end position="53"/>
    </location>
</feature>
<gene>
    <name evidence="4" type="ORF">NHX12_026382</name>
</gene>
<accession>A0A9Q0IQ75</accession>
<evidence type="ECO:0000313" key="5">
    <source>
        <dbReference type="Proteomes" id="UP001148018"/>
    </source>
</evidence>
<dbReference type="PANTHER" id="PTHR16127">
    <property type="entry name" value="TAXILIN"/>
    <property type="match status" value="1"/>
</dbReference>
<dbReference type="AlphaFoldDB" id="A0A9Q0IQ75"/>
<dbReference type="OrthoDB" id="8964111at2759"/>
<keyword evidence="5" id="KW-1185">Reference proteome</keyword>
<protein>
    <recommendedName>
        <fullName evidence="6">Beta-taxilin</fullName>
    </recommendedName>
</protein>
<evidence type="ECO:0000256" key="2">
    <source>
        <dbReference type="SAM" id="Coils"/>
    </source>
</evidence>
<comment type="similarity">
    <text evidence="1">Belongs to the taxilin family.</text>
</comment>
<evidence type="ECO:0000256" key="3">
    <source>
        <dbReference type="SAM" id="MobiDB-lite"/>
    </source>
</evidence>
<comment type="caution">
    <text evidence="4">The sequence shown here is derived from an EMBL/GenBank/DDBJ whole genome shotgun (WGS) entry which is preliminary data.</text>
</comment>
<evidence type="ECO:0008006" key="6">
    <source>
        <dbReference type="Google" id="ProtNLM"/>
    </source>
</evidence>
<reference evidence="4" key="1">
    <citation type="submission" date="2022-07" db="EMBL/GenBank/DDBJ databases">
        <title>Chromosome-level genome of Muraenolepis orangiensis.</title>
        <authorList>
            <person name="Kim J."/>
        </authorList>
    </citation>
    <scope>NUCLEOTIDE SEQUENCE</scope>
    <source>
        <strain evidence="4">KU_S4_2022</strain>
        <tissue evidence="4">Muscle</tissue>
    </source>
</reference>